<dbReference type="GO" id="GO:0020037">
    <property type="term" value="F:heme binding"/>
    <property type="evidence" value="ECO:0007669"/>
    <property type="project" value="InterPro"/>
</dbReference>
<dbReference type="EMBL" id="CP059851">
    <property type="protein sequence ID" value="QMW24139.1"/>
    <property type="molecule type" value="Genomic_DNA"/>
</dbReference>
<feature type="transmembrane region" description="Helical" evidence="9">
    <location>
        <begin position="123"/>
        <end position="142"/>
    </location>
</feature>
<keyword evidence="12" id="KW-1185">Reference proteome</keyword>
<dbReference type="PANTHER" id="PTHR30071">
    <property type="entry name" value="HEME EXPORTER PROTEIN C"/>
    <property type="match status" value="1"/>
</dbReference>
<feature type="transmembrane region" description="Helical" evidence="9">
    <location>
        <begin position="59"/>
        <end position="80"/>
    </location>
</feature>
<dbReference type="GO" id="GO:0005886">
    <property type="term" value="C:plasma membrane"/>
    <property type="evidence" value="ECO:0007669"/>
    <property type="project" value="UniProtKB-SubCell"/>
</dbReference>
<keyword evidence="7 9" id="KW-1133">Transmembrane helix</keyword>
<keyword evidence="5 9" id="KW-0812">Transmembrane</keyword>
<feature type="transmembrane region" description="Helical" evidence="9">
    <location>
        <begin position="16"/>
        <end position="39"/>
    </location>
</feature>
<comment type="function">
    <text evidence="1 9">Required for the export of heme to the periplasm for the biogenesis of c-type cytochromes.</text>
</comment>
<reference evidence="11 12" key="1">
    <citation type="submission" date="2020-07" db="EMBL/GenBank/DDBJ databases">
        <title>Complete genome sequence for Sandaracinobacter sp. M6.</title>
        <authorList>
            <person name="Tang Y."/>
            <person name="Liu Q."/>
            <person name="Guo Z."/>
            <person name="Lei P."/>
            <person name="Huang B."/>
        </authorList>
    </citation>
    <scope>NUCLEOTIDE SEQUENCE [LARGE SCALE GENOMIC DNA]</scope>
    <source>
        <strain evidence="11 12">M6</strain>
    </source>
</reference>
<name>A0A7G5IL97_9SPHN</name>
<dbReference type="PANTHER" id="PTHR30071:SF1">
    <property type="entry name" value="CYTOCHROME B_B6 PROTEIN-RELATED"/>
    <property type="match status" value="1"/>
</dbReference>
<gene>
    <name evidence="9" type="primary">ccmC</name>
    <name evidence="11" type="ORF">H3309_06690</name>
</gene>
<dbReference type="GO" id="GO:0017004">
    <property type="term" value="P:cytochrome complex assembly"/>
    <property type="evidence" value="ECO:0007669"/>
    <property type="project" value="UniProtKB-KW"/>
</dbReference>
<evidence type="ECO:0000256" key="9">
    <source>
        <dbReference type="RuleBase" id="RU364092"/>
    </source>
</evidence>
<dbReference type="RefSeq" id="WP_182297962.1">
    <property type="nucleotide sequence ID" value="NZ_CP059851.1"/>
</dbReference>
<keyword evidence="9" id="KW-1003">Cell membrane</keyword>
<keyword evidence="6 9" id="KW-0201">Cytochrome c-type biogenesis</keyword>
<dbReference type="PRINTS" id="PR01386">
    <property type="entry name" value="CCMCBIOGNSIS"/>
</dbReference>
<evidence type="ECO:0000256" key="3">
    <source>
        <dbReference type="ARBA" id="ARBA00005840"/>
    </source>
</evidence>
<feature type="transmembrane region" description="Helical" evidence="9">
    <location>
        <begin position="201"/>
        <end position="218"/>
    </location>
</feature>
<dbReference type="Proteomes" id="UP000515292">
    <property type="component" value="Chromosome"/>
</dbReference>
<dbReference type="Pfam" id="PF01578">
    <property type="entry name" value="Cytochrom_C_asm"/>
    <property type="match status" value="1"/>
</dbReference>
<evidence type="ECO:0000259" key="10">
    <source>
        <dbReference type="Pfam" id="PF01578"/>
    </source>
</evidence>
<comment type="similarity">
    <text evidence="3 9">Belongs to the CcmC/CycZ/HelC family.</text>
</comment>
<evidence type="ECO:0000256" key="1">
    <source>
        <dbReference type="ARBA" id="ARBA00002442"/>
    </source>
</evidence>
<dbReference type="AlphaFoldDB" id="A0A7G5IL97"/>
<dbReference type="InterPro" id="IPR002541">
    <property type="entry name" value="Cyt_c_assembly"/>
</dbReference>
<feature type="domain" description="Cytochrome c assembly protein" evidence="10">
    <location>
        <begin position="10"/>
        <end position="180"/>
    </location>
</feature>
<sequence length="241" mass="26178">MHALANPLRFLRFAQVALPVFLLSGLLLTGWGLWLGLFASPPDYLQGDSVRIMYVHVPAAWLALGGYTGIALAAAAALVWKHPLADLTVRAMAPVGALFAALCLLTGSLWGRPTWGTYWAWDGRMTSMLVLFLLYLGVMALSSAWDDRARGAKAAGILAIVGTINLPIIKYSVEWWNTLHQPASIRITGSSSIHPSMLEPLLLSVLGFSLLFGATVLMRMRALIAEQRIAARMARRAEVLA</sequence>
<evidence type="ECO:0000256" key="4">
    <source>
        <dbReference type="ARBA" id="ARBA00016463"/>
    </source>
</evidence>
<evidence type="ECO:0000256" key="2">
    <source>
        <dbReference type="ARBA" id="ARBA00004141"/>
    </source>
</evidence>
<accession>A0A7G5IL97</accession>
<keyword evidence="8 9" id="KW-0472">Membrane</keyword>
<feature type="transmembrane region" description="Helical" evidence="9">
    <location>
        <begin position="154"/>
        <end position="173"/>
    </location>
</feature>
<keyword evidence="9" id="KW-0997">Cell inner membrane</keyword>
<feature type="transmembrane region" description="Helical" evidence="9">
    <location>
        <begin position="92"/>
        <end position="111"/>
    </location>
</feature>
<evidence type="ECO:0000313" key="12">
    <source>
        <dbReference type="Proteomes" id="UP000515292"/>
    </source>
</evidence>
<evidence type="ECO:0000256" key="7">
    <source>
        <dbReference type="ARBA" id="ARBA00022989"/>
    </source>
</evidence>
<evidence type="ECO:0000313" key="11">
    <source>
        <dbReference type="EMBL" id="QMW24139.1"/>
    </source>
</evidence>
<evidence type="ECO:0000256" key="8">
    <source>
        <dbReference type="ARBA" id="ARBA00023136"/>
    </source>
</evidence>
<keyword evidence="9" id="KW-0813">Transport</keyword>
<proteinExistence type="inferred from homology"/>
<dbReference type="NCBIfam" id="TIGR01191">
    <property type="entry name" value="ccmC"/>
    <property type="match status" value="1"/>
</dbReference>
<evidence type="ECO:0000256" key="5">
    <source>
        <dbReference type="ARBA" id="ARBA00022692"/>
    </source>
</evidence>
<dbReference type="InterPro" id="IPR045062">
    <property type="entry name" value="Cyt_c_biogenesis_CcsA/CcmC"/>
</dbReference>
<evidence type="ECO:0000256" key="6">
    <source>
        <dbReference type="ARBA" id="ARBA00022748"/>
    </source>
</evidence>
<dbReference type="KEGG" id="sand:H3309_06690"/>
<organism evidence="11 12">
    <name type="scientific">Sandaracinobacteroides saxicola</name>
    <dbReference type="NCBI Taxonomy" id="2759707"/>
    <lineage>
        <taxon>Bacteria</taxon>
        <taxon>Pseudomonadati</taxon>
        <taxon>Pseudomonadota</taxon>
        <taxon>Alphaproteobacteria</taxon>
        <taxon>Sphingomonadales</taxon>
        <taxon>Sphingosinicellaceae</taxon>
        <taxon>Sandaracinobacteroides</taxon>
    </lineage>
</organism>
<dbReference type="InterPro" id="IPR003557">
    <property type="entry name" value="Cyt_c_biogenesis_CcmC"/>
</dbReference>
<comment type="subcellular location">
    <subcellularLocation>
        <location evidence="9">Cell inner membrane</location>
    </subcellularLocation>
    <subcellularLocation>
        <location evidence="2">Membrane</location>
        <topology evidence="2">Multi-pass membrane protein</topology>
    </subcellularLocation>
</comment>
<protein>
    <recommendedName>
        <fullName evidence="4 9">Heme exporter protein C</fullName>
    </recommendedName>
    <alternativeName>
        <fullName evidence="9">Cytochrome c-type biogenesis protein</fullName>
    </alternativeName>
</protein>
<dbReference type="GO" id="GO:0015232">
    <property type="term" value="F:heme transmembrane transporter activity"/>
    <property type="evidence" value="ECO:0007669"/>
    <property type="project" value="InterPro"/>
</dbReference>